<feature type="domain" description="RanBD1" evidence="11">
    <location>
        <begin position="452"/>
        <end position="572"/>
    </location>
</feature>
<keyword evidence="7" id="KW-0811">Translocation</keyword>
<evidence type="ECO:0000256" key="2">
    <source>
        <dbReference type="ARBA" id="ARBA00022448"/>
    </source>
</evidence>
<keyword evidence="3" id="KW-0677">Repeat</keyword>
<evidence type="ECO:0000256" key="3">
    <source>
        <dbReference type="ARBA" id="ARBA00022737"/>
    </source>
</evidence>
<dbReference type="SMART" id="SM00160">
    <property type="entry name" value="RanBD"/>
    <property type="match status" value="1"/>
</dbReference>
<dbReference type="Proteomes" id="UP000046395">
    <property type="component" value="Unassembled WGS sequence"/>
</dbReference>
<dbReference type="InterPro" id="IPR011993">
    <property type="entry name" value="PH-like_dom_sf"/>
</dbReference>
<proteinExistence type="predicted"/>
<keyword evidence="8" id="KW-0906">Nuclear pore complex</keyword>
<evidence type="ECO:0000256" key="9">
    <source>
        <dbReference type="ARBA" id="ARBA00023242"/>
    </source>
</evidence>
<dbReference type="GO" id="GO:0015031">
    <property type="term" value="P:protein transport"/>
    <property type="evidence" value="ECO:0007669"/>
    <property type="project" value="UniProtKB-KW"/>
</dbReference>
<dbReference type="PROSITE" id="PS50196">
    <property type="entry name" value="RANBD1"/>
    <property type="match status" value="1"/>
</dbReference>
<feature type="region of interest" description="Disordered" evidence="10">
    <location>
        <begin position="354"/>
        <end position="380"/>
    </location>
</feature>
<dbReference type="WBParaSite" id="TMUE_2000007743.2">
    <property type="protein sequence ID" value="TMUE_2000007743.2"/>
    <property type="gene ID" value="WBGene00294887"/>
</dbReference>
<dbReference type="Pfam" id="PF08911">
    <property type="entry name" value="NUP50"/>
    <property type="match status" value="1"/>
</dbReference>
<dbReference type="Gene3D" id="2.30.29.30">
    <property type="entry name" value="Pleckstrin-homology domain (PH domain)/Phosphotyrosine-binding domain (PTB)"/>
    <property type="match status" value="1"/>
</dbReference>
<dbReference type="Pfam" id="PF00638">
    <property type="entry name" value="Ran_BP1"/>
    <property type="match status" value="1"/>
</dbReference>
<name>A0A5S6QKL4_TRIMR</name>
<evidence type="ECO:0000313" key="12">
    <source>
        <dbReference type="Proteomes" id="UP000046395"/>
    </source>
</evidence>
<protein>
    <submittedName>
        <fullName evidence="13 14">RanBD1 domain-containing protein</fullName>
    </submittedName>
</protein>
<accession>A0A5S6QKL4</accession>
<feature type="region of interest" description="Disordered" evidence="10">
    <location>
        <begin position="50"/>
        <end position="101"/>
    </location>
</feature>
<evidence type="ECO:0000256" key="8">
    <source>
        <dbReference type="ARBA" id="ARBA00023132"/>
    </source>
</evidence>
<keyword evidence="5" id="KW-0653">Protein transport</keyword>
<dbReference type="GO" id="GO:0005643">
    <property type="term" value="C:nuclear pore"/>
    <property type="evidence" value="ECO:0007669"/>
    <property type="project" value="UniProtKB-SubCell"/>
</dbReference>
<evidence type="ECO:0000313" key="14">
    <source>
        <dbReference type="WBParaSite" id="TMUE_2000007743.2"/>
    </source>
</evidence>
<keyword evidence="4" id="KW-0509">mRNA transport</keyword>
<keyword evidence="6" id="KW-0007">Acetylation</keyword>
<feature type="compositionally biased region" description="Polar residues" evidence="10">
    <location>
        <begin position="56"/>
        <end position="73"/>
    </location>
</feature>
<organism evidence="12 13">
    <name type="scientific">Trichuris muris</name>
    <name type="common">Mouse whipworm</name>
    <dbReference type="NCBI Taxonomy" id="70415"/>
    <lineage>
        <taxon>Eukaryota</taxon>
        <taxon>Metazoa</taxon>
        <taxon>Ecdysozoa</taxon>
        <taxon>Nematoda</taxon>
        <taxon>Enoplea</taxon>
        <taxon>Dorylaimia</taxon>
        <taxon>Trichinellida</taxon>
        <taxon>Trichuridae</taxon>
        <taxon>Trichuris</taxon>
    </lineage>
</organism>
<reference evidence="13" key="3">
    <citation type="submission" date="2019-12" db="UniProtKB">
        <authorList>
            <consortium name="WormBaseParasite"/>
        </authorList>
    </citation>
    <scope>IDENTIFICATION</scope>
</reference>
<evidence type="ECO:0000256" key="10">
    <source>
        <dbReference type="SAM" id="MobiDB-lite"/>
    </source>
</evidence>
<dbReference type="InterPro" id="IPR015007">
    <property type="entry name" value="NUP2/50/61"/>
</dbReference>
<feature type="region of interest" description="Disordered" evidence="10">
    <location>
        <begin position="1"/>
        <end position="29"/>
    </location>
</feature>
<evidence type="ECO:0000256" key="1">
    <source>
        <dbReference type="ARBA" id="ARBA00004567"/>
    </source>
</evidence>
<evidence type="ECO:0000313" key="13">
    <source>
        <dbReference type="WBParaSite" id="TMUE_2000007743.1"/>
    </source>
</evidence>
<reference evidence="12" key="1">
    <citation type="submission" date="2013-11" db="EMBL/GenBank/DDBJ databases">
        <authorList>
            <person name="Aslett M."/>
        </authorList>
    </citation>
    <scope>NUCLEOTIDE SEQUENCE [LARGE SCALE GENOMIC DNA]</scope>
    <source>
        <strain evidence="12">Edinburgh</strain>
    </source>
</reference>
<feature type="compositionally biased region" description="Acidic residues" evidence="10">
    <location>
        <begin position="16"/>
        <end position="26"/>
    </location>
</feature>
<dbReference type="CDD" id="cd13170">
    <property type="entry name" value="RanBD_NUP50"/>
    <property type="match status" value="1"/>
</dbReference>
<dbReference type="SUPFAM" id="SSF50729">
    <property type="entry name" value="PH domain-like"/>
    <property type="match status" value="1"/>
</dbReference>
<feature type="compositionally biased region" description="Low complexity" evidence="10">
    <location>
        <begin position="369"/>
        <end position="378"/>
    </location>
</feature>
<keyword evidence="2" id="KW-0813">Transport</keyword>
<dbReference type="AlphaFoldDB" id="A0A5S6QKL4"/>
<keyword evidence="12" id="KW-1185">Reference proteome</keyword>
<sequence>MVKRTADGQLTRENWDSEEPEQEPDVGEFCRATEEVLSQRKILHVRRRYERRANEAVSNPFSNFKGFRSSSASADVGSLDESTRSTSTGATSKPAKSAKVGDVSFASTTTGTTSSSKGGYILHTPRAERTDESGLFPLNTSDTVAKRISTEQSGVPHLRNSSEVLGRHADLVPPEGCQSNLSDKIRMELMPKLKALNSDFVDHLSKCFQQNPFVNFQPSFSDYRVHLKRLQSEYGVDDSTLWQNVQPSFKMATKQSSIEQSSAEIINTPRTEEGSAYPSFVFPTESGQKEQAKQALPEKGASNITFPAGLFSFTTCATEEKRSDGRMESKFRSTKILKVSNDDDVKRDDVTLSSDAEKASRSVLKTAASSSPSGPSQSLNFGSSTGLFNFGAPRSEALSKAPVSSQSSSGVGAQQLPISTGSLFPTVAVKGAEEEEGDSEDEPPPVVEEVIPQEDGSIHDVRCKLFYLDAEKKYKERGVGQLYIKPLGNGRVQLIIRADNSLRNVIFNVAISETTPLKKAGKNGLTVVVVPNPPIKQDTAGQPTVALLRVKTDVQLSALWDKIVEAKEKEVDDQQKQ</sequence>
<comment type="subcellular location">
    <subcellularLocation>
        <location evidence="1">Nucleus</location>
        <location evidence="1">Nuclear pore complex</location>
    </subcellularLocation>
</comment>
<evidence type="ECO:0000259" key="11">
    <source>
        <dbReference type="PROSITE" id="PS50196"/>
    </source>
</evidence>
<reference evidence="12" key="2">
    <citation type="submission" date="2014-03" db="EMBL/GenBank/DDBJ databases">
        <title>The whipworm genome and dual-species transcriptomics of an intimate host-pathogen interaction.</title>
        <authorList>
            <person name="Foth B.J."/>
            <person name="Tsai I.J."/>
            <person name="Reid A.J."/>
            <person name="Bancroft A.J."/>
            <person name="Nichol S."/>
            <person name="Tracey A."/>
            <person name="Holroyd N."/>
            <person name="Cotton J.A."/>
            <person name="Stanley E.J."/>
            <person name="Zarowiecki M."/>
            <person name="Liu J.Z."/>
            <person name="Huckvale T."/>
            <person name="Cooper P.J."/>
            <person name="Grencis R.K."/>
            <person name="Berriman M."/>
        </authorList>
    </citation>
    <scope>NUCLEOTIDE SEQUENCE [LARGE SCALE GENOMIC DNA]</scope>
    <source>
        <strain evidence="12">Edinburgh</strain>
    </source>
</reference>
<dbReference type="STRING" id="70415.A0A5S6QKL4"/>
<evidence type="ECO:0000256" key="7">
    <source>
        <dbReference type="ARBA" id="ARBA00023010"/>
    </source>
</evidence>
<dbReference type="PANTHER" id="PTHR23138:SF141">
    <property type="entry name" value="NUCLEAR PORE COMPLEX PROTEIN NUP50"/>
    <property type="match status" value="1"/>
</dbReference>
<dbReference type="InterPro" id="IPR000156">
    <property type="entry name" value="Ran_bind_dom"/>
</dbReference>
<dbReference type="PANTHER" id="PTHR23138">
    <property type="entry name" value="RAN BINDING PROTEIN"/>
    <property type="match status" value="1"/>
</dbReference>
<evidence type="ECO:0000256" key="6">
    <source>
        <dbReference type="ARBA" id="ARBA00022990"/>
    </source>
</evidence>
<dbReference type="WBParaSite" id="TMUE_2000007743.1">
    <property type="protein sequence ID" value="TMUE_2000007743.1"/>
    <property type="gene ID" value="WBGene00294887"/>
</dbReference>
<evidence type="ECO:0000256" key="5">
    <source>
        <dbReference type="ARBA" id="ARBA00022927"/>
    </source>
</evidence>
<evidence type="ECO:0000256" key="4">
    <source>
        <dbReference type="ARBA" id="ARBA00022816"/>
    </source>
</evidence>
<dbReference type="GO" id="GO:0051028">
    <property type="term" value="P:mRNA transport"/>
    <property type="evidence" value="ECO:0007669"/>
    <property type="project" value="UniProtKB-KW"/>
</dbReference>
<keyword evidence="9" id="KW-0539">Nucleus</keyword>
<dbReference type="InterPro" id="IPR045255">
    <property type="entry name" value="RanBP1-like"/>
</dbReference>
<dbReference type="WBParaSite" id="TMUE_2000007743.3">
    <property type="protein sequence ID" value="TMUE_2000007743.3"/>
    <property type="gene ID" value="WBGene00294887"/>
</dbReference>